<organism evidence="1 2">
    <name type="scientific">Tannerella sp. oral taxon BU063 isolate Cell 6/7/9</name>
    <dbReference type="NCBI Taxonomy" id="1411021"/>
    <lineage>
        <taxon>Bacteria</taxon>
        <taxon>Pseudomonadati</taxon>
        <taxon>Bacteroidota</taxon>
        <taxon>Bacteroidia</taxon>
        <taxon>Bacteroidales</taxon>
        <taxon>Tannerellaceae</taxon>
        <taxon>Tannerella</taxon>
    </lineage>
</organism>
<sequence length="73" mass="8574">MLFEELLFLVPLHISPYENEEDLLKHVLHHHPSGDLPDSLQHHDYADDVPTILNVQPSLIFQEHDQNFPRFPP</sequence>
<evidence type="ECO:0000313" key="2">
    <source>
        <dbReference type="Proteomes" id="UP000018874"/>
    </source>
</evidence>
<reference evidence="1 2" key="1">
    <citation type="submission" date="2013-11" db="EMBL/GenBank/DDBJ databases">
        <title>Single cell genomics of uncultured Tannerella BU063 (oral taxon 286).</title>
        <authorList>
            <person name="Beall C.J."/>
            <person name="Campbell A.G."/>
            <person name="Griffen A.L."/>
            <person name="Podar M."/>
            <person name="Leys E.J."/>
        </authorList>
    </citation>
    <scope>NUCLEOTIDE SEQUENCE [LARGE SCALE GENOMIC DNA]</scope>
    <source>
        <strain evidence="1">Cell 6/7/9</strain>
    </source>
</reference>
<comment type="caution">
    <text evidence="1">The sequence shown here is derived from an EMBL/GenBank/DDBJ whole genome shotgun (WGS) entry which is preliminary data.</text>
</comment>
<name>W2CPR2_9BACT</name>
<gene>
    <name evidence="1" type="ORF">T231_11190</name>
</gene>
<keyword evidence="2" id="KW-1185">Reference proteome</keyword>
<accession>W2CPR2</accession>
<proteinExistence type="predicted"/>
<dbReference type="Proteomes" id="UP000018874">
    <property type="component" value="Unassembled WGS sequence"/>
</dbReference>
<protein>
    <submittedName>
        <fullName evidence="1">Uncharacterized protein</fullName>
    </submittedName>
</protein>
<dbReference type="AlphaFoldDB" id="W2CPR2"/>
<dbReference type="EMBL" id="AYYD01001127">
    <property type="protein sequence ID" value="ETK09023.1"/>
    <property type="molecule type" value="Genomic_DNA"/>
</dbReference>
<evidence type="ECO:0000313" key="1">
    <source>
        <dbReference type="EMBL" id="ETK09023.1"/>
    </source>
</evidence>